<reference evidence="3 4" key="1">
    <citation type="journal article" date="2017" name="Elife">
        <title>Extensive horizontal gene transfer in cheese-associated bacteria.</title>
        <authorList>
            <person name="Bonham K.S."/>
            <person name="Wolfe B.E."/>
            <person name="Dutton R.J."/>
        </authorList>
    </citation>
    <scope>NUCLEOTIDE SEQUENCE [LARGE SCALE GENOMIC DNA]</scope>
    <source>
        <strain evidence="3 4">341_9</strain>
    </source>
</reference>
<evidence type="ECO:0000313" key="3">
    <source>
        <dbReference type="EMBL" id="PCC40180.1"/>
    </source>
</evidence>
<dbReference type="InterPro" id="IPR009061">
    <property type="entry name" value="DNA-bd_dom_put_sf"/>
</dbReference>
<dbReference type="RefSeq" id="WP_096163965.1">
    <property type="nucleotide sequence ID" value="NZ_BAAAIQ010000005.1"/>
</dbReference>
<dbReference type="GO" id="GO:0003677">
    <property type="term" value="F:DNA binding"/>
    <property type="evidence" value="ECO:0007669"/>
    <property type="project" value="UniProtKB-KW"/>
</dbReference>
<dbReference type="SUPFAM" id="SSF46955">
    <property type="entry name" value="Putative DNA-binding domain"/>
    <property type="match status" value="2"/>
</dbReference>
<dbReference type="PANTHER" id="PTHR30204:SF93">
    <property type="entry name" value="HTH MERR-TYPE DOMAIN-CONTAINING PROTEIN"/>
    <property type="match status" value="1"/>
</dbReference>
<dbReference type="InterPro" id="IPR047057">
    <property type="entry name" value="MerR_fam"/>
</dbReference>
<dbReference type="InterPro" id="IPR000551">
    <property type="entry name" value="MerR-type_HTH_dom"/>
</dbReference>
<gene>
    <name evidence="3" type="ORF">CIK66_06000</name>
</gene>
<feature type="domain" description="HTH merR-type" evidence="2">
    <location>
        <begin position="1"/>
        <end position="48"/>
    </location>
</feature>
<keyword evidence="1" id="KW-0238">DNA-binding</keyword>
<dbReference type="AlphaFoldDB" id="A0A2A3YLM0"/>
<feature type="domain" description="HTH merR-type" evidence="2">
    <location>
        <begin position="119"/>
        <end position="188"/>
    </location>
</feature>
<proteinExistence type="predicted"/>
<dbReference type="OrthoDB" id="5242095at2"/>
<dbReference type="Gene3D" id="1.10.1660.10">
    <property type="match status" value="2"/>
</dbReference>
<name>A0A2A3YLM0_9MICO</name>
<dbReference type="PROSITE" id="PS50937">
    <property type="entry name" value="HTH_MERR_2"/>
    <property type="match status" value="2"/>
</dbReference>
<organism evidence="3 4">
    <name type="scientific">Brachybacterium alimentarium</name>
    <dbReference type="NCBI Taxonomy" id="47845"/>
    <lineage>
        <taxon>Bacteria</taxon>
        <taxon>Bacillati</taxon>
        <taxon>Actinomycetota</taxon>
        <taxon>Actinomycetes</taxon>
        <taxon>Micrococcales</taxon>
        <taxon>Dermabacteraceae</taxon>
        <taxon>Brachybacterium</taxon>
    </lineage>
</organism>
<dbReference type="GO" id="GO:0003700">
    <property type="term" value="F:DNA-binding transcription factor activity"/>
    <property type="evidence" value="ECO:0007669"/>
    <property type="project" value="InterPro"/>
</dbReference>
<keyword evidence="4" id="KW-1185">Reference proteome</keyword>
<dbReference type="Pfam" id="PF13411">
    <property type="entry name" value="MerR_1"/>
    <property type="match status" value="1"/>
</dbReference>
<dbReference type="Proteomes" id="UP000218598">
    <property type="component" value="Unassembled WGS sequence"/>
</dbReference>
<evidence type="ECO:0000313" key="4">
    <source>
        <dbReference type="Proteomes" id="UP000218598"/>
    </source>
</evidence>
<evidence type="ECO:0000256" key="1">
    <source>
        <dbReference type="ARBA" id="ARBA00023125"/>
    </source>
</evidence>
<protein>
    <recommendedName>
        <fullName evidence="2">HTH merR-type domain-containing protein</fullName>
    </recommendedName>
</protein>
<comment type="caution">
    <text evidence="3">The sequence shown here is derived from an EMBL/GenBank/DDBJ whole genome shotgun (WGS) entry which is preliminary data.</text>
</comment>
<dbReference type="PANTHER" id="PTHR30204">
    <property type="entry name" value="REDOX-CYCLING DRUG-SENSING TRANSCRIPTIONAL ACTIVATOR SOXR"/>
    <property type="match status" value="1"/>
</dbReference>
<dbReference type="Pfam" id="PF00376">
    <property type="entry name" value="MerR"/>
    <property type="match status" value="1"/>
</dbReference>
<sequence>MRPVDLAREHSLSAQAVRNYEEAGALPVAARSAAGHRRYTERHARALRAFLALRRAIGHAPALEIMRAVGREDLDAALTGVDRAHDRLLRDRATLAVVEQAIGELEMHREGRLGRGTRVLGIGELAGRLGVSPATLRHWEAEGLISAVREQGSGHRRYPPQQAYDAELVHLLRRGGHRLADIRIVLGQMHGLGEPTSLRAALDVSRDRITARGLALLEASAELSSHLRAEQAGPLAWGGD</sequence>
<evidence type="ECO:0000259" key="2">
    <source>
        <dbReference type="PROSITE" id="PS50937"/>
    </source>
</evidence>
<dbReference type="SMART" id="SM00422">
    <property type="entry name" value="HTH_MERR"/>
    <property type="match status" value="2"/>
</dbReference>
<accession>A0A2A3YLM0</accession>
<dbReference type="GeneID" id="95326596"/>
<dbReference type="EMBL" id="NRGR01000008">
    <property type="protein sequence ID" value="PCC40180.1"/>
    <property type="molecule type" value="Genomic_DNA"/>
</dbReference>
<dbReference type="PROSITE" id="PS00552">
    <property type="entry name" value="HTH_MERR_1"/>
    <property type="match status" value="1"/>
</dbReference>